<keyword evidence="1" id="KW-0812">Transmembrane</keyword>
<accession>A0A7C9AX17</accession>
<organism evidence="2">
    <name type="scientific">Opuntia streptacantha</name>
    <name type="common">Prickly pear cactus</name>
    <name type="synonym">Opuntia cardona</name>
    <dbReference type="NCBI Taxonomy" id="393608"/>
    <lineage>
        <taxon>Eukaryota</taxon>
        <taxon>Viridiplantae</taxon>
        <taxon>Streptophyta</taxon>
        <taxon>Embryophyta</taxon>
        <taxon>Tracheophyta</taxon>
        <taxon>Spermatophyta</taxon>
        <taxon>Magnoliopsida</taxon>
        <taxon>eudicotyledons</taxon>
        <taxon>Gunneridae</taxon>
        <taxon>Pentapetalae</taxon>
        <taxon>Caryophyllales</taxon>
        <taxon>Cactineae</taxon>
        <taxon>Cactaceae</taxon>
        <taxon>Opuntioideae</taxon>
        <taxon>Opuntia</taxon>
    </lineage>
</organism>
<sequence>MCVLHLFGLFGVGGCPNPAREYLSENALVTLPLSKQKVENNVVITDQFSCVEYKGSKLFSVVICVHLHVGVVSLGGGEVFFGLWIWSMKLMGLLLPVFLIFGVVFMTMLSKVDNRGILVQ</sequence>
<dbReference type="EMBL" id="GISG01271863">
    <property type="protein sequence ID" value="MBA4676553.1"/>
    <property type="molecule type" value="Transcribed_RNA"/>
</dbReference>
<protein>
    <submittedName>
        <fullName evidence="2">Uncharacterized protein</fullName>
    </submittedName>
</protein>
<name>A0A7C9AX17_OPUST</name>
<evidence type="ECO:0000256" key="1">
    <source>
        <dbReference type="SAM" id="Phobius"/>
    </source>
</evidence>
<keyword evidence="1" id="KW-0472">Membrane</keyword>
<dbReference type="AlphaFoldDB" id="A0A7C9AX17"/>
<feature type="transmembrane region" description="Helical" evidence="1">
    <location>
        <begin position="93"/>
        <end position="110"/>
    </location>
</feature>
<evidence type="ECO:0000313" key="2">
    <source>
        <dbReference type="EMBL" id="MBA4676553.1"/>
    </source>
</evidence>
<keyword evidence="1" id="KW-1133">Transmembrane helix</keyword>
<reference evidence="2" key="2">
    <citation type="submission" date="2020-07" db="EMBL/GenBank/DDBJ databases">
        <authorList>
            <person name="Vera ALvarez R."/>
            <person name="Arias-Moreno D.M."/>
            <person name="Jimenez-Jacinto V."/>
            <person name="Jimenez-Bremont J.F."/>
            <person name="Swaminathan K."/>
            <person name="Moose S.P."/>
            <person name="Guerrero-Gonzalez M.L."/>
            <person name="Marino-Ramirez L."/>
            <person name="Landsman D."/>
            <person name="Rodriguez-Kessler M."/>
            <person name="Delgado-Sanchez P."/>
        </authorList>
    </citation>
    <scope>NUCLEOTIDE SEQUENCE</scope>
    <source>
        <tissue evidence="2">Cladode</tissue>
    </source>
</reference>
<proteinExistence type="predicted"/>
<reference evidence="2" key="1">
    <citation type="journal article" date="2013" name="J. Plant Res.">
        <title>Effect of fungi and light on seed germination of three Opuntia species from semiarid lands of central Mexico.</title>
        <authorList>
            <person name="Delgado-Sanchez P."/>
            <person name="Jimenez-Bremont J.F."/>
            <person name="Guerrero-Gonzalez Mde L."/>
            <person name="Flores J."/>
        </authorList>
    </citation>
    <scope>NUCLEOTIDE SEQUENCE</scope>
    <source>
        <tissue evidence="2">Cladode</tissue>
    </source>
</reference>